<accession>A0ABT7IUX8</accession>
<sequence length="105" mass="11300">MLPTGPRGLLDYWLLCDHRDGQPPPVVHEAATFEAELQAVASGRGISITTAARYYTRPGLAFPVITDAPWCTVAIAQSPQPQPTARHFAHLTQHIISATTAAPTD</sequence>
<comment type="caution">
    <text evidence="1">The sequence shown here is derived from an EMBL/GenBank/DDBJ whole genome shotgun (WGS) entry which is preliminary data.</text>
</comment>
<evidence type="ECO:0000313" key="1">
    <source>
        <dbReference type="EMBL" id="MDL2076387.1"/>
    </source>
</evidence>
<evidence type="ECO:0000313" key="2">
    <source>
        <dbReference type="Proteomes" id="UP001241926"/>
    </source>
</evidence>
<name>A0ABT7IUX8_9ACTN</name>
<dbReference type="RefSeq" id="WP_261717259.1">
    <property type="nucleotide sequence ID" value="NZ_JASJUS010000005.1"/>
</dbReference>
<reference evidence="1 2" key="1">
    <citation type="submission" date="2023-05" db="EMBL/GenBank/DDBJ databases">
        <title>Streptomyces fuscus sp. nov., a brown-black pigment producing actinomyces isolated from dry sand of Sea duck farm.</title>
        <authorList>
            <person name="Xie J."/>
            <person name="Shen N."/>
        </authorList>
    </citation>
    <scope>NUCLEOTIDE SEQUENCE [LARGE SCALE GENOMIC DNA]</scope>
    <source>
        <strain evidence="1 2">GXMU-J15</strain>
    </source>
</reference>
<dbReference type="Proteomes" id="UP001241926">
    <property type="component" value="Unassembled WGS sequence"/>
</dbReference>
<dbReference type="EMBL" id="JASJUS010000005">
    <property type="protein sequence ID" value="MDL2076387.1"/>
    <property type="molecule type" value="Genomic_DNA"/>
</dbReference>
<evidence type="ECO:0008006" key="3">
    <source>
        <dbReference type="Google" id="ProtNLM"/>
    </source>
</evidence>
<protein>
    <recommendedName>
        <fullName evidence="3">LysR substrate-binding domain-containing protein</fullName>
    </recommendedName>
</protein>
<dbReference type="SUPFAM" id="SSF53850">
    <property type="entry name" value="Periplasmic binding protein-like II"/>
    <property type="match status" value="1"/>
</dbReference>
<keyword evidence="2" id="KW-1185">Reference proteome</keyword>
<proteinExistence type="predicted"/>
<organism evidence="1 2">
    <name type="scientific">Streptomyces fuscus</name>
    <dbReference type="NCBI Taxonomy" id="3048495"/>
    <lineage>
        <taxon>Bacteria</taxon>
        <taxon>Bacillati</taxon>
        <taxon>Actinomycetota</taxon>
        <taxon>Actinomycetes</taxon>
        <taxon>Kitasatosporales</taxon>
        <taxon>Streptomycetaceae</taxon>
        <taxon>Streptomyces</taxon>
    </lineage>
</organism>
<gene>
    <name evidence="1" type="ORF">QNN03_08040</name>
</gene>